<keyword evidence="3 5" id="KW-0732">Signal</keyword>
<comment type="caution">
    <text evidence="7">The sequence shown here is derived from an EMBL/GenBank/DDBJ whole genome shotgun (WGS) entry which is preliminary data.</text>
</comment>
<accession>A0ABP6RSI7</accession>
<evidence type="ECO:0000256" key="1">
    <source>
        <dbReference type="ARBA" id="ARBA00004817"/>
    </source>
</evidence>
<reference evidence="8" key="1">
    <citation type="journal article" date="2019" name="Int. J. Syst. Evol. Microbiol.">
        <title>The Global Catalogue of Microorganisms (GCM) 10K type strain sequencing project: providing services to taxonomists for standard genome sequencing and annotation.</title>
        <authorList>
            <consortium name="The Broad Institute Genomics Platform"/>
            <consortium name="The Broad Institute Genome Sequencing Center for Infectious Disease"/>
            <person name="Wu L."/>
            <person name="Ma J."/>
        </authorList>
    </citation>
    <scope>NUCLEOTIDE SEQUENCE [LARGE SCALE GENOMIC DNA]</scope>
    <source>
        <strain evidence="8">JCM 9687</strain>
    </source>
</reference>
<evidence type="ECO:0000256" key="5">
    <source>
        <dbReference type="SAM" id="SignalP"/>
    </source>
</evidence>
<dbReference type="PANTHER" id="PTHR38041">
    <property type="entry name" value="CHORISMATE MUTASE"/>
    <property type="match status" value="1"/>
</dbReference>
<gene>
    <name evidence="7" type="ORF">GCM10020366_29460</name>
</gene>
<evidence type="ECO:0000256" key="4">
    <source>
        <dbReference type="ARBA" id="ARBA00023235"/>
    </source>
</evidence>
<dbReference type="Gene3D" id="1.20.59.10">
    <property type="entry name" value="Chorismate mutase"/>
    <property type="match status" value="1"/>
</dbReference>
<keyword evidence="4" id="KW-0413">Isomerase</keyword>
<dbReference type="EC" id="5.4.99.5" evidence="2"/>
<feature type="domain" description="Chorismate mutase" evidence="6">
    <location>
        <begin position="12"/>
        <end position="106"/>
    </location>
</feature>
<protein>
    <recommendedName>
        <fullName evidence="2">chorismate mutase</fullName>
        <ecNumber evidence="2">5.4.99.5</ecNumber>
    </recommendedName>
</protein>
<dbReference type="InterPro" id="IPR002701">
    <property type="entry name" value="CM_II_prokaryot"/>
</dbReference>
<dbReference type="SUPFAM" id="SSF48600">
    <property type="entry name" value="Chorismate mutase II"/>
    <property type="match status" value="1"/>
</dbReference>
<dbReference type="Proteomes" id="UP001500483">
    <property type="component" value="Unassembled WGS sequence"/>
</dbReference>
<proteinExistence type="predicted"/>
<dbReference type="EMBL" id="BAAAYK010000038">
    <property type="protein sequence ID" value="GAA3358224.1"/>
    <property type="molecule type" value="Genomic_DNA"/>
</dbReference>
<dbReference type="PANTHER" id="PTHR38041:SF2">
    <property type="entry name" value="SECRETED CHORISMATE MUTASE"/>
    <property type="match status" value="1"/>
</dbReference>
<evidence type="ECO:0000256" key="2">
    <source>
        <dbReference type="ARBA" id="ARBA00012404"/>
    </source>
</evidence>
<dbReference type="Pfam" id="PF01817">
    <property type="entry name" value="CM_2"/>
    <property type="match status" value="1"/>
</dbReference>
<feature type="chain" id="PRO_5046617513" description="chorismate mutase" evidence="5">
    <location>
        <begin position="18"/>
        <end position="189"/>
    </location>
</feature>
<evidence type="ECO:0000256" key="3">
    <source>
        <dbReference type="ARBA" id="ARBA00022729"/>
    </source>
</evidence>
<evidence type="ECO:0000313" key="8">
    <source>
        <dbReference type="Proteomes" id="UP001500483"/>
    </source>
</evidence>
<name>A0ABP6RSI7_9PSEU</name>
<dbReference type="NCBIfam" id="NF006741">
    <property type="entry name" value="PRK09269.1"/>
    <property type="match status" value="1"/>
</dbReference>
<sequence length="189" mass="20174">MLTGLALSALIATTAPATGNAAPAPDRAEPRLIALVDLAAQRLLLADEVAAAKYGTDSPIEDPAREREVLDTVAELSTEAGLDPADGVRFFRDQIEAGKDVQRGLFAEWDAHPELRPGHRPDLGAEVRPELDRISAEAVRELRETEVVREPTDECRLDLAASAVTAVFGHRLDALHRDALTAAAGKICG</sequence>
<evidence type="ECO:0000259" key="6">
    <source>
        <dbReference type="PROSITE" id="PS51168"/>
    </source>
</evidence>
<dbReference type="NCBIfam" id="TIGR01806">
    <property type="entry name" value="CM_mono2"/>
    <property type="match status" value="1"/>
</dbReference>
<dbReference type="InterPro" id="IPR008240">
    <property type="entry name" value="Chorismate_mutase_periplasmic"/>
</dbReference>
<comment type="pathway">
    <text evidence="1">Metabolic intermediate biosynthesis; prephenate biosynthesis; prephenate from chorismate: step 1/1.</text>
</comment>
<dbReference type="PROSITE" id="PS51168">
    <property type="entry name" value="CHORISMATE_MUT_2"/>
    <property type="match status" value="1"/>
</dbReference>
<organism evidence="7 8">
    <name type="scientific">Saccharopolyspora gregorii</name>
    <dbReference type="NCBI Taxonomy" id="33914"/>
    <lineage>
        <taxon>Bacteria</taxon>
        <taxon>Bacillati</taxon>
        <taxon>Actinomycetota</taxon>
        <taxon>Actinomycetes</taxon>
        <taxon>Pseudonocardiales</taxon>
        <taxon>Pseudonocardiaceae</taxon>
        <taxon>Saccharopolyspora</taxon>
    </lineage>
</organism>
<dbReference type="InterPro" id="IPR036979">
    <property type="entry name" value="CM_dom_sf"/>
</dbReference>
<dbReference type="InterPro" id="IPR036263">
    <property type="entry name" value="Chorismate_II_sf"/>
</dbReference>
<feature type="signal peptide" evidence="5">
    <location>
        <begin position="1"/>
        <end position="17"/>
    </location>
</feature>
<evidence type="ECO:0000313" key="7">
    <source>
        <dbReference type="EMBL" id="GAA3358224.1"/>
    </source>
</evidence>
<dbReference type="SMART" id="SM00830">
    <property type="entry name" value="CM_2"/>
    <property type="match status" value="1"/>
</dbReference>
<keyword evidence="8" id="KW-1185">Reference proteome</keyword>
<dbReference type="InterPro" id="IPR051331">
    <property type="entry name" value="Chorismate_mutase-related"/>
</dbReference>